<dbReference type="OrthoDB" id="9808360at2"/>
<reference evidence="2" key="1">
    <citation type="submission" date="2016-12" db="EMBL/GenBank/DDBJ databases">
        <authorList>
            <person name="Varghese N."/>
            <person name="Submissions S."/>
        </authorList>
    </citation>
    <scope>NUCLEOTIDE SEQUENCE [LARGE SCALE GENOMIC DNA]</scope>
    <source>
        <strain evidence="2">DSM 45599</strain>
    </source>
</reference>
<sequence>MKMSGGVEWALHCCVVLTTSSRPVPAAKLAELHDVSGSYLAKQLQSLARAGLIHSVQGKSGGYALTRAPESITLLDVVRAVDGPGPAFVCTEIRQRGPLATPANACTRACPVARAMWSAEEAWRQALAAVTIADLARDVGTDSGPEALPAVRAWLTGATDD</sequence>
<evidence type="ECO:0000313" key="2">
    <source>
        <dbReference type="Proteomes" id="UP000185124"/>
    </source>
</evidence>
<dbReference type="RefSeq" id="WP_074310008.1">
    <property type="nucleotide sequence ID" value="NZ_FSQT01000001.1"/>
</dbReference>
<protein>
    <submittedName>
        <fullName evidence="1">Rrf2 family protein</fullName>
    </submittedName>
</protein>
<dbReference type="InterPro" id="IPR036390">
    <property type="entry name" value="WH_DNA-bd_sf"/>
</dbReference>
<dbReference type="InterPro" id="IPR036388">
    <property type="entry name" value="WH-like_DNA-bd_sf"/>
</dbReference>
<organism evidence="1 2">
    <name type="scientific">Micromonospora cremea</name>
    <dbReference type="NCBI Taxonomy" id="709881"/>
    <lineage>
        <taxon>Bacteria</taxon>
        <taxon>Bacillati</taxon>
        <taxon>Actinomycetota</taxon>
        <taxon>Actinomycetes</taxon>
        <taxon>Micromonosporales</taxon>
        <taxon>Micromonosporaceae</taxon>
        <taxon>Micromonospora</taxon>
    </lineage>
</organism>
<dbReference type="SUPFAM" id="SSF46785">
    <property type="entry name" value="Winged helix' DNA-binding domain"/>
    <property type="match status" value="1"/>
</dbReference>
<dbReference type="InterPro" id="IPR000944">
    <property type="entry name" value="Tscrpt_reg_Rrf2"/>
</dbReference>
<proteinExistence type="predicted"/>
<dbReference type="EMBL" id="FSQT01000001">
    <property type="protein sequence ID" value="SIM71347.1"/>
    <property type="molecule type" value="Genomic_DNA"/>
</dbReference>
<dbReference type="Proteomes" id="UP000185124">
    <property type="component" value="Unassembled WGS sequence"/>
</dbReference>
<accession>A0A1N5VGF7</accession>
<dbReference type="PROSITE" id="PS51197">
    <property type="entry name" value="HTH_RRF2_2"/>
    <property type="match status" value="1"/>
</dbReference>
<dbReference type="PROSITE" id="PS01332">
    <property type="entry name" value="HTH_RRF2_1"/>
    <property type="match status" value="1"/>
</dbReference>
<dbReference type="GO" id="GO:0003700">
    <property type="term" value="F:DNA-binding transcription factor activity"/>
    <property type="evidence" value="ECO:0007669"/>
    <property type="project" value="TreeGrafter"/>
</dbReference>
<dbReference type="STRING" id="709881.SAMN04489832_1576"/>
<dbReference type="PANTHER" id="PTHR33221">
    <property type="entry name" value="WINGED HELIX-TURN-HELIX TRANSCRIPTIONAL REGULATOR, RRF2 FAMILY"/>
    <property type="match status" value="1"/>
</dbReference>
<dbReference type="Pfam" id="PF02082">
    <property type="entry name" value="Rrf2"/>
    <property type="match status" value="1"/>
</dbReference>
<dbReference type="NCBIfam" id="TIGR00738">
    <property type="entry name" value="rrf2_super"/>
    <property type="match status" value="1"/>
</dbReference>
<dbReference type="AlphaFoldDB" id="A0A1N5VGF7"/>
<evidence type="ECO:0000313" key="1">
    <source>
        <dbReference type="EMBL" id="SIM71347.1"/>
    </source>
</evidence>
<keyword evidence="2" id="KW-1185">Reference proteome</keyword>
<dbReference type="GO" id="GO:0005829">
    <property type="term" value="C:cytosol"/>
    <property type="evidence" value="ECO:0007669"/>
    <property type="project" value="TreeGrafter"/>
</dbReference>
<dbReference type="InterPro" id="IPR030489">
    <property type="entry name" value="TR_Rrf2-type_CS"/>
</dbReference>
<gene>
    <name evidence="1" type="ORF">SAMN04489832_1576</name>
</gene>
<dbReference type="PANTHER" id="PTHR33221:SF13">
    <property type="entry name" value="TRANSCRIPTIONAL REGULATOR-RELATED"/>
    <property type="match status" value="1"/>
</dbReference>
<dbReference type="Gene3D" id="1.10.10.10">
    <property type="entry name" value="Winged helix-like DNA-binding domain superfamily/Winged helix DNA-binding domain"/>
    <property type="match status" value="1"/>
</dbReference>
<name>A0A1N5VGF7_9ACTN</name>